<dbReference type="Proteomes" id="UP000594001">
    <property type="component" value="Chromosome"/>
</dbReference>
<name>A0A7L9RSQ0_9PROT</name>
<keyword evidence="2" id="KW-1185">Reference proteome</keyword>
<sequence length="76" mass="8683">MKYLYLIAVFLVGLIPLSAAEFNPDAVAQQLSNEFGREYLLDGQGEGKYKLNLIVTGVSRVCFIHHNQYMRRIVYS</sequence>
<reference evidence="1 2" key="1">
    <citation type="submission" date="2020-06" db="EMBL/GenBank/DDBJ databases">
        <title>The endosymbiont of the kinetoplastid Bodo saltans is a Paracaedibacter-like alpha-proteobacterium possessing a putative toxin-antitoxin system.</title>
        <authorList>
            <person name="Midha S."/>
            <person name="Rigden D.J."/>
            <person name="Siozios S."/>
            <person name="Hurst G.D.D."/>
            <person name="Jackson A.P."/>
        </authorList>
    </citation>
    <scope>NUCLEOTIDE SEQUENCE [LARGE SCALE GENOMIC DNA]</scope>
    <source>
        <strain evidence="1">Lake Konstanz</strain>
    </source>
</reference>
<protein>
    <submittedName>
        <fullName evidence="1">Uncharacterized protein</fullName>
    </submittedName>
</protein>
<proteinExistence type="predicted"/>
<dbReference type="KEGG" id="pbal:CPBP_00407"/>
<organism evidence="1 2">
    <name type="scientific">Candidatus Bodocaedibacter vickermanii</name>
    <dbReference type="NCBI Taxonomy" id="2741701"/>
    <lineage>
        <taxon>Bacteria</taxon>
        <taxon>Pseudomonadati</taxon>
        <taxon>Pseudomonadota</taxon>
        <taxon>Alphaproteobacteria</taxon>
        <taxon>Holosporales</taxon>
        <taxon>Candidatus Paracaedibacteraceae</taxon>
        <taxon>Candidatus Bodocaedibacter</taxon>
    </lineage>
</organism>
<evidence type="ECO:0000313" key="2">
    <source>
        <dbReference type="Proteomes" id="UP000594001"/>
    </source>
</evidence>
<evidence type="ECO:0000313" key="1">
    <source>
        <dbReference type="EMBL" id="QOL19643.1"/>
    </source>
</evidence>
<dbReference type="RefSeq" id="WP_350332393.1">
    <property type="nucleotide sequence ID" value="NZ_CP054719.1"/>
</dbReference>
<accession>A0A7L9RSQ0</accession>
<gene>
    <name evidence="1" type="ORF">CPBP_00407</name>
</gene>
<dbReference type="AlphaFoldDB" id="A0A7L9RSQ0"/>
<dbReference type="EMBL" id="CP054719">
    <property type="protein sequence ID" value="QOL19643.1"/>
    <property type="molecule type" value="Genomic_DNA"/>
</dbReference>